<dbReference type="CDD" id="cd00555">
    <property type="entry name" value="Maf"/>
    <property type="match status" value="1"/>
</dbReference>
<dbReference type="InterPro" id="IPR003697">
    <property type="entry name" value="Maf-like"/>
</dbReference>
<keyword evidence="2 4" id="KW-0378">Hydrolase</keyword>
<feature type="site" description="Important for substrate specificity" evidence="4">
    <location>
        <position position="163"/>
    </location>
</feature>
<dbReference type="PIRSF" id="PIRSF006305">
    <property type="entry name" value="Maf"/>
    <property type="match status" value="1"/>
</dbReference>
<keyword evidence="4" id="KW-0963">Cytoplasm</keyword>
<dbReference type="Proteomes" id="UP000018419">
    <property type="component" value="Unassembled WGS sequence"/>
</dbReference>
<proteinExistence type="inferred from homology"/>
<dbReference type="PANTHER" id="PTHR43213:SF5">
    <property type="entry name" value="BIFUNCTIONAL DTTP_UTP PYROPHOSPHATASE_METHYLTRANSFERASE PROTEIN-RELATED"/>
    <property type="match status" value="1"/>
</dbReference>
<comment type="cofactor">
    <cofactor evidence="1 4">
        <name>a divalent metal cation</name>
        <dbReference type="ChEBI" id="CHEBI:60240"/>
    </cofactor>
</comment>
<comment type="catalytic activity">
    <reaction evidence="4">
        <text>dTTP + H2O = dTMP + diphosphate + H(+)</text>
        <dbReference type="Rhea" id="RHEA:28534"/>
        <dbReference type="ChEBI" id="CHEBI:15377"/>
        <dbReference type="ChEBI" id="CHEBI:15378"/>
        <dbReference type="ChEBI" id="CHEBI:33019"/>
        <dbReference type="ChEBI" id="CHEBI:37568"/>
        <dbReference type="ChEBI" id="CHEBI:63528"/>
        <dbReference type="EC" id="3.6.1.9"/>
    </reaction>
</comment>
<evidence type="ECO:0000256" key="2">
    <source>
        <dbReference type="ARBA" id="ARBA00022801"/>
    </source>
</evidence>
<dbReference type="NCBIfam" id="TIGR00172">
    <property type="entry name" value="maf"/>
    <property type="match status" value="1"/>
</dbReference>
<keyword evidence="6" id="KW-1185">Reference proteome</keyword>
<evidence type="ECO:0000313" key="6">
    <source>
        <dbReference type="Proteomes" id="UP000018419"/>
    </source>
</evidence>
<comment type="similarity">
    <text evidence="4">Belongs to the Maf family. YhdE subfamily.</text>
</comment>
<dbReference type="Pfam" id="PF02545">
    <property type="entry name" value="Maf"/>
    <property type="match status" value="1"/>
</dbReference>
<comment type="caution">
    <text evidence="5">The sequence shown here is derived from an EMBL/GenBank/DDBJ whole genome shotgun (WGS) entry which is preliminary data.</text>
</comment>
<comment type="function">
    <text evidence="4">Nucleoside triphosphate pyrophosphatase that hydrolyzes dTTP and UTP. May have a dual role in cell division arrest and in preventing the incorporation of modified nucleotides into cellular nucleic acids.</text>
</comment>
<dbReference type="NCBIfam" id="NF010944">
    <property type="entry name" value="PRK14364.1"/>
    <property type="match status" value="1"/>
</dbReference>
<accession>A0ABM9YQ44</accession>
<comment type="subcellular location">
    <subcellularLocation>
        <location evidence="4">Cytoplasm</location>
    </subcellularLocation>
</comment>
<gene>
    <name evidence="5" type="primary">maf</name>
    <name evidence="5" type="ORF">ACIRA0001_0918</name>
</gene>
<evidence type="ECO:0000256" key="3">
    <source>
        <dbReference type="ARBA" id="ARBA00023080"/>
    </source>
</evidence>
<dbReference type="InterPro" id="IPR029001">
    <property type="entry name" value="ITPase-like_fam"/>
</dbReference>
<dbReference type="EC" id="3.6.1.9" evidence="4"/>
<keyword evidence="3 4" id="KW-0546">Nucleotide metabolism</keyword>
<organism evidence="5 6">
    <name type="scientific">Acinetobacter radioresistens SK82</name>
    <dbReference type="NCBI Taxonomy" id="596318"/>
    <lineage>
        <taxon>Bacteria</taxon>
        <taxon>Pseudomonadati</taxon>
        <taxon>Pseudomonadota</taxon>
        <taxon>Gammaproteobacteria</taxon>
        <taxon>Moraxellales</taxon>
        <taxon>Moraxellaceae</taxon>
        <taxon>Acinetobacter</taxon>
    </lineage>
</organism>
<feature type="site" description="Important for substrate specificity" evidence="4">
    <location>
        <position position="81"/>
    </location>
</feature>
<dbReference type="PANTHER" id="PTHR43213">
    <property type="entry name" value="BIFUNCTIONAL DTTP/UTP PYROPHOSPHATASE/METHYLTRANSFERASE PROTEIN-RELATED"/>
    <property type="match status" value="1"/>
</dbReference>
<evidence type="ECO:0000313" key="5">
    <source>
        <dbReference type="EMBL" id="EET83219.1"/>
    </source>
</evidence>
<dbReference type="HAMAP" id="MF_00528">
    <property type="entry name" value="Maf"/>
    <property type="match status" value="1"/>
</dbReference>
<feature type="site" description="Important for substrate specificity" evidence="4">
    <location>
        <position position="23"/>
    </location>
</feature>
<feature type="active site" description="Proton acceptor" evidence="4">
    <location>
        <position position="80"/>
    </location>
</feature>
<sequence length="199" mass="21788">MLAHPLLPAAKMAHLILASSSPRRQELLRQLGLEFDIHSPDIDESTRAGESVPEYVERLARQKAQAVLAQYPESVIIAADTSLGLDGTIIGKPESKQHAFEIWSKLSGRHHDVFSGVCIATSRQISSIVVHTQVEFQTLSPNDMEHYWATGEPEGKAGAYAIQGIAAQYIPRIFGSYTNVVGLPLHETIQLLKAVKALN</sequence>
<dbReference type="SUPFAM" id="SSF52972">
    <property type="entry name" value="ITPase-like"/>
    <property type="match status" value="1"/>
</dbReference>
<comment type="caution">
    <text evidence="4">Lacks conserved residue(s) required for the propagation of feature annotation.</text>
</comment>
<comment type="catalytic activity">
    <reaction evidence="4">
        <text>UTP + H2O = UMP + diphosphate + H(+)</text>
        <dbReference type="Rhea" id="RHEA:29395"/>
        <dbReference type="ChEBI" id="CHEBI:15377"/>
        <dbReference type="ChEBI" id="CHEBI:15378"/>
        <dbReference type="ChEBI" id="CHEBI:33019"/>
        <dbReference type="ChEBI" id="CHEBI:46398"/>
        <dbReference type="ChEBI" id="CHEBI:57865"/>
        <dbReference type="EC" id="3.6.1.9"/>
    </reaction>
</comment>
<name>A0ABM9YQ44_ACIRA</name>
<evidence type="ECO:0000256" key="4">
    <source>
        <dbReference type="HAMAP-Rule" id="MF_00528"/>
    </source>
</evidence>
<dbReference type="Gene3D" id="3.90.950.10">
    <property type="match status" value="1"/>
</dbReference>
<reference evidence="5 6" key="1">
    <citation type="submission" date="2009-07" db="EMBL/GenBank/DDBJ databases">
        <authorList>
            <person name="Madupu R."/>
            <person name="Durkin A.S."/>
            <person name="Torralba M."/>
            <person name="Methe B."/>
            <person name="Sutton G.G."/>
            <person name="Strausberg R.L."/>
            <person name="Nelson K.E."/>
        </authorList>
    </citation>
    <scope>NUCLEOTIDE SEQUENCE [LARGE SCALE GENOMIC DNA]</scope>
    <source>
        <strain evidence="5 6">SK82</strain>
    </source>
</reference>
<protein>
    <recommendedName>
        <fullName evidence="4">dTTP/UTP pyrophosphatase</fullName>
        <shortName evidence="4">dTTPase/UTPase</shortName>
        <ecNumber evidence="4">3.6.1.9</ecNumber>
    </recommendedName>
    <alternativeName>
        <fullName evidence="4">Nucleoside triphosphate pyrophosphatase</fullName>
    </alternativeName>
    <alternativeName>
        <fullName evidence="4">Nucleotide pyrophosphatase</fullName>
        <shortName evidence="4">Nucleotide PPase</shortName>
    </alternativeName>
</protein>
<dbReference type="EMBL" id="ACVR01000020">
    <property type="protein sequence ID" value="EET83219.1"/>
    <property type="molecule type" value="Genomic_DNA"/>
</dbReference>
<evidence type="ECO:0000256" key="1">
    <source>
        <dbReference type="ARBA" id="ARBA00001968"/>
    </source>
</evidence>